<dbReference type="GO" id="GO:0015768">
    <property type="term" value="P:maltose transport"/>
    <property type="evidence" value="ECO:0007669"/>
    <property type="project" value="TreeGrafter"/>
</dbReference>
<reference evidence="7" key="1">
    <citation type="submission" date="2015-05" db="EMBL/GenBank/DDBJ databases">
        <authorList>
            <consortium name="Pathogen Informatics"/>
        </authorList>
    </citation>
    <scope>NUCLEOTIDE SEQUENCE [LARGE SCALE GENOMIC DNA]</scope>
    <source>
        <strain evidence="7">L1-83</strain>
    </source>
</reference>
<evidence type="ECO:0000313" key="7">
    <source>
        <dbReference type="Proteomes" id="UP000049828"/>
    </source>
</evidence>
<dbReference type="AlphaFoldDB" id="A0A0M6X059"/>
<protein>
    <recommendedName>
        <fullName evidence="8">Extracellular solute-binding protein</fullName>
    </recommendedName>
</protein>
<dbReference type="RefSeq" id="WP_055040562.1">
    <property type="nucleotide sequence ID" value="NZ_CVRS01000129.1"/>
</dbReference>
<evidence type="ECO:0000256" key="3">
    <source>
        <dbReference type="ARBA" id="ARBA00022729"/>
    </source>
</evidence>
<gene>
    <name evidence="6" type="ORF">RIL183_09251</name>
</gene>
<accession>A0A0M6X059</accession>
<dbReference type="STRING" id="360807.ERS852392_01121"/>
<evidence type="ECO:0000256" key="2">
    <source>
        <dbReference type="ARBA" id="ARBA00022448"/>
    </source>
</evidence>
<dbReference type="GO" id="GO:0042956">
    <property type="term" value="P:maltodextrin transmembrane transport"/>
    <property type="evidence" value="ECO:0007669"/>
    <property type="project" value="TreeGrafter"/>
</dbReference>
<dbReference type="PANTHER" id="PTHR30061">
    <property type="entry name" value="MALTOSE-BINDING PERIPLASMIC PROTEIN"/>
    <property type="match status" value="1"/>
</dbReference>
<evidence type="ECO:0008006" key="8">
    <source>
        <dbReference type="Google" id="ProtNLM"/>
    </source>
</evidence>
<dbReference type="GO" id="GO:1901982">
    <property type="term" value="F:maltose binding"/>
    <property type="evidence" value="ECO:0007669"/>
    <property type="project" value="TreeGrafter"/>
</dbReference>
<dbReference type="EMBL" id="CVRS01000129">
    <property type="protein sequence ID" value="CRL43311.1"/>
    <property type="molecule type" value="Genomic_DNA"/>
</dbReference>
<dbReference type="PROSITE" id="PS51257">
    <property type="entry name" value="PROKAR_LIPOPROTEIN"/>
    <property type="match status" value="1"/>
</dbReference>
<evidence type="ECO:0000313" key="6">
    <source>
        <dbReference type="EMBL" id="CRL43311.1"/>
    </source>
</evidence>
<organism evidence="6 7">
    <name type="scientific">Roseburia inulinivorans</name>
    <dbReference type="NCBI Taxonomy" id="360807"/>
    <lineage>
        <taxon>Bacteria</taxon>
        <taxon>Bacillati</taxon>
        <taxon>Bacillota</taxon>
        <taxon>Clostridia</taxon>
        <taxon>Lachnospirales</taxon>
        <taxon>Lachnospiraceae</taxon>
        <taxon>Roseburia</taxon>
    </lineage>
</organism>
<keyword evidence="7" id="KW-1185">Reference proteome</keyword>
<evidence type="ECO:0000256" key="4">
    <source>
        <dbReference type="SAM" id="MobiDB-lite"/>
    </source>
</evidence>
<sequence length="435" mass="47843">MKRKVLSVMLCAAMVVSMTACGGSDAKENTASANASVSETEQGEATEQDAQEEEPITCTLTVWSPSEDQDPEYGQWLNTMCDQFNELHPNWDITFNYGVCTESDAKKLVPQDIDAAADVFIYSSTGLENLCQANSLTEFGGKYLDTIRENYSSVLADSLTYDDGVYGVPMTTNTYFMYYDKSVFSEDDIKSLDTMLEKGKVAIPLNNGFYLASFYLGAGATFFGEEGNEREAGIVLDNDETLAMTNALIDMVQNENLVVSSPEDAIAMMREGNVNAYFCGTWQAAQTEEILGDNFGVAPLPSMTVDGEEVQLKPFTSSKAIGVKSTTAYPQVAIELAMYLGGYDSQKLHYETRGYVPCYKELVNDTEIQKDAVVAVDSWTVENIAVPRANYTEMSYFWTAAESFGNELRDGIMTHENATEKLKTLEESSNTSGVN</sequence>
<comment type="similarity">
    <text evidence="1">Belongs to the bacterial solute-binding protein 1 family.</text>
</comment>
<evidence type="ECO:0000256" key="1">
    <source>
        <dbReference type="ARBA" id="ARBA00008520"/>
    </source>
</evidence>
<dbReference type="PANTHER" id="PTHR30061:SF50">
    <property type="entry name" value="MALTOSE_MALTODEXTRIN-BINDING PERIPLASMIC PROTEIN"/>
    <property type="match status" value="1"/>
</dbReference>
<feature type="signal peptide" evidence="5">
    <location>
        <begin position="1"/>
        <end position="22"/>
    </location>
</feature>
<evidence type="ECO:0000256" key="5">
    <source>
        <dbReference type="SAM" id="SignalP"/>
    </source>
</evidence>
<feature type="compositionally biased region" description="Polar residues" evidence="4">
    <location>
        <begin position="29"/>
        <end position="40"/>
    </location>
</feature>
<dbReference type="SUPFAM" id="SSF53850">
    <property type="entry name" value="Periplasmic binding protein-like II"/>
    <property type="match status" value="1"/>
</dbReference>
<keyword evidence="2" id="KW-0813">Transport</keyword>
<keyword evidence="3 5" id="KW-0732">Signal</keyword>
<name>A0A0M6X059_9FIRM</name>
<feature type="compositionally biased region" description="Acidic residues" evidence="4">
    <location>
        <begin position="41"/>
        <end position="54"/>
    </location>
</feature>
<feature type="chain" id="PRO_5039025083" description="Extracellular solute-binding protein" evidence="5">
    <location>
        <begin position="23"/>
        <end position="435"/>
    </location>
</feature>
<dbReference type="Gene3D" id="3.40.190.10">
    <property type="entry name" value="Periplasmic binding protein-like II"/>
    <property type="match status" value="2"/>
</dbReference>
<dbReference type="Pfam" id="PF13416">
    <property type="entry name" value="SBP_bac_8"/>
    <property type="match status" value="1"/>
</dbReference>
<feature type="region of interest" description="Disordered" evidence="4">
    <location>
        <begin position="25"/>
        <end position="54"/>
    </location>
</feature>
<dbReference type="InterPro" id="IPR006059">
    <property type="entry name" value="SBP"/>
</dbReference>
<dbReference type="Proteomes" id="UP000049828">
    <property type="component" value="Unassembled WGS sequence"/>
</dbReference>
<dbReference type="OrthoDB" id="9764072at2"/>
<dbReference type="GO" id="GO:0055052">
    <property type="term" value="C:ATP-binding cassette (ABC) transporter complex, substrate-binding subunit-containing"/>
    <property type="evidence" value="ECO:0007669"/>
    <property type="project" value="TreeGrafter"/>
</dbReference>
<proteinExistence type="inferred from homology"/>